<dbReference type="EMBL" id="CABMJJ010000009">
    <property type="protein sequence ID" value="VVC03932.1"/>
    <property type="molecule type" value="Genomic_DNA"/>
</dbReference>
<evidence type="ECO:0000313" key="1">
    <source>
        <dbReference type="EMBL" id="VVC03932.1"/>
    </source>
</evidence>
<reference evidence="1 2" key="1">
    <citation type="submission" date="2019-08" db="EMBL/GenBank/DDBJ databases">
        <authorList>
            <person name="Vazquez-Campos X."/>
        </authorList>
    </citation>
    <scope>NUCLEOTIDE SEQUENCE [LARGE SCALE GENOMIC DNA]</scope>
    <source>
        <strain evidence="1">LFW-283_2</strain>
    </source>
</reference>
<proteinExistence type="predicted"/>
<protein>
    <submittedName>
        <fullName evidence="1">Uncharacterized protein</fullName>
    </submittedName>
</protein>
<evidence type="ECO:0000313" key="2">
    <source>
        <dbReference type="Proteomes" id="UP000789941"/>
    </source>
</evidence>
<sequence>MAKASTYPREFDDSAKSAYRMKMAGLATALPEGIMKRMRAGESLSMAGTFKTQRMLDREATAAKDFQLALRELGLEVFADEKFNVMLREVFINGGVFFDAPGEVIMTGPLVAKGRIGTLEIASAALAKHENGCCCYAPKRHVGNGTYLPPNIVLDMTDILDTAIYRINLFRFGEYEPISSFAMSSREVRGPVPSPTELRRRLDILTSDHPSRQELEQLMRIWNLDSAQASNAIFGLRNMGRSIGTLQQEDDVAHTIEYCNALGRMFALYNVIQHLELRRRFGPNPDYDTVTTELMAKRAALSTISWLADLGYGDTTLRLGEIYFAAASGQFDPDSVSVFSQFGMGPIMSSVVVAAESNYDAIHQFANADPQKIAAAARNALDVIFRQLTGKTFVKAHPGVEGIVEEVRQFVPLPPDKLPLVAEMWKRKDEYMFTRYLD</sequence>
<gene>
    <name evidence="1" type="ORF">LFW2832_00618</name>
</gene>
<organism evidence="1 2">
    <name type="scientific">Candidatus Bilamarchaeum dharawalense</name>
    <dbReference type="NCBI Taxonomy" id="2885759"/>
    <lineage>
        <taxon>Archaea</taxon>
        <taxon>Candidatus Micrarchaeota</taxon>
        <taxon>Candidatus Micrarchaeia</taxon>
        <taxon>Candidatus Anstonellales</taxon>
        <taxon>Candidatus Bilamarchaeaceae</taxon>
        <taxon>Candidatus Bilamarchaeum</taxon>
    </lineage>
</organism>
<name>A0A5E4LV77_9ARCH</name>
<dbReference type="AlphaFoldDB" id="A0A5E4LV77"/>
<dbReference type="Proteomes" id="UP000789941">
    <property type="component" value="Unassembled WGS sequence"/>
</dbReference>
<accession>A0A5E4LV77</accession>
<comment type="caution">
    <text evidence="1">The sequence shown here is derived from an EMBL/GenBank/DDBJ whole genome shotgun (WGS) entry which is preliminary data.</text>
</comment>